<gene>
    <name evidence="3" type="primary">ga18718</name>
    <name evidence="3" type="ORF">PR202_ga18718</name>
</gene>
<dbReference type="InterPro" id="IPR039313">
    <property type="entry name" value="HIT4"/>
</dbReference>
<proteinExistence type="predicted"/>
<dbReference type="PANTHER" id="PTHR33704">
    <property type="entry name" value="PROTEIN HEAT INTOLERANT 4-RELATED"/>
    <property type="match status" value="1"/>
</dbReference>
<sequence length="95" mass="11409">MQDFADGKVESEGLPEDEKEKFKEYVKEEVRKRKRELKQAKKAAKKATDDMDTNTKEAFENIKLYKFYPMKTPDTPDVERTTYINRYYPRAHHLM</sequence>
<dbReference type="EMBL" id="BQKI01000009">
    <property type="protein sequence ID" value="GJN01451.1"/>
    <property type="molecule type" value="Genomic_DNA"/>
</dbReference>
<protein>
    <submittedName>
        <fullName evidence="3">Uncharacterized protein</fullName>
    </submittedName>
</protein>
<reference evidence="3" key="2">
    <citation type="submission" date="2021-12" db="EMBL/GenBank/DDBJ databases">
        <title>Resequencing data analysis of finger millet.</title>
        <authorList>
            <person name="Hatakeyama M."/>
            <person name="Aluri S."/>
            <person name="Balachadran M.T."/>
            <person name="Sivarajan S.R."/>
            <person name="Poveda L."/>
            <person name="Shimizu-Inatsugi R."/>
            <person name="Schlapbach R."/>
            <person name="Sreeman S.M."/>
            <person name="Shimizu K.K."/>
        </authorList>
    </citation>
    <scope>NUCLEOTIDE SEQUENCE</scope>
</reference>
<dbReference type="PANTHER" id="PTHR33704:SF1">
    <property type="entry name" value="PROTEIN HEAT INTOLERANT 4-RELATED"/>
    <property type="match status" value="1"/>
</dbReference>
<comment type="caution">
    <text evidence="3">The sequence shown here is derived from an EMBL/GenBank/DDBJ whole genome shotgun (WGS) entry which is preliminary data.</text>
</comment>
<reference evidence="3" key="1">
    <citation type="journal article" date="2018" name="DNA Res.">
        <title>Multiple hybrid de novo genome assembly of finger millet, an orphan allotetraploid crop.</title>
        <authorList>
            <person name="Hatakeyama M."/>
            <person name="Aluri S."/>
            <person name="Balachadran M.T."/>
            <person name="Sivarajan S.R."/>
            <person name="Patrignani A."/>
            <person name="Gruter S."/>
            <person name="Poveda L."/>
            <person name="Shimizu-Inatsugi R."/>
            <person name="Baeten J."/>
            <person name="Francoijs K.J."/>
            <person name="Nataraja K.N."/>
            <person name="Reddy Y.A.N."/>
            <person name="Phadnis S."/>
            <person name="Ravikumar R.L."/>
            <person name="Schlapbach R."/>
            <person name="Sreeman S.M."/>
            <person name="Shimizu K.K."/>
        </authorList>
    </citation>
    <scope>NUCLEOTIDE SEQUENCE</scope>
</reference>
<dbReference type="Proteomes" id="UP001054889">
    <property type="component" value="Unassembled WGS sequence"/>
</dbReference>
<dbReference type="GO" id="GO:1900034">
    <property type="term" value="P:regulation of cellular response to heat"/>
    <property type="evidence" value="ECO:0007669"/>
    <property type="project" value="InterPro"/>
</dbReference>
<evidence type="ECO:0000313" key="4">
    <source>
        <dbReference type="Proteomes" id="UP001054889"/>
    </source>
</evidence>
<evidence type="ECO:0000313" key="3">
    <source>
        <dbReference type="EMBL" id="GJN01451.1"/>
    </source>
</evidence>
<feature type="coiled-coil region" evidence="1">
    <location>
        <begin position="23"/>
        <end position="57"/>
    </location>
</feature>
<name>A0AAV5CTE6_ELECO</name>
<evidence type="ECO:0000256" key="2">
    <source>
        <dbReference type="SAM" id="MobiDB-lite"/>
    </source>
</evidence>
<accession>A0AAV5CTE6</accession>
<keyword evidence="1" id="KW-0175">Coiled coil</keyword>
<dbReference type="AlphaFoldDB" id="A0AAV5CTE6"/>
<organism evidence="3 4">
    <name type="scientific">Eleusine coracana subsp. coracana</name>
    <dbReference type="NCBI Taxonomy" id="191504"/>
    <lineage>
        <taxon>Eukaryota</taxon>
        <taxon>Viridiplantae</taxon>
        <taxon>Streptophyta</taxon>
        <taxon>Embryophyta</taxon>
        <taxon>Tracheophyta</taxon>
        <taxon>Spermatophyta</taxon>
        <taxon>Magnoliopsida</taxon>
        <taxon>Liliopsida</taxon>
        <taxon>Poales</taxon>
        <taxon>Poaceae</taxon>
        <taxon>PACMAD clade</taxon>
        <taxon>Chloridoideae</taxon>
        <taxon>Cynodonteae</taxon>
        <taxon>Eleusininae</taxon>
        <taxon>Eleusine</taxon>
    </lineage>
</organism>
<keyword evidence="4" id="KW-1185">Reference proteome</keyword>
<feature type="region of interest" description="Disordered" evidence="2">
    <location>
        <begin position="1"/>
        <end position="20"/>
    </location>
</feature>
<evidence type="ECO:0000256" key="1">
    <source>
        <dbReference type="SAM" id="Coils"/>
    </source>
</evidence>